<dbReference type="Proteomes" id="UP000308828">
    <property type="component" value="Unassembled WGS sequence"/>
</dbReference>
<dbReference type="CDD" id="cd01948">
    <property type="entry name" value="EAL"/>
    <property type="match status" value="1"/>
</dbReference>
<dbReference type="FunFam" id="3.30.70.270:FF:000001">
    <property type="entry name" value="Diguanylate cyclase domain protein"/>
    <property type="match status" value="1"/>
</dbReference>
<feature type="domain" description="EAL" evidence="2">
    <location>
        <begin position="469"/>
        <end position="720"/>
    </location>
</feature>
<evidence type="ECO:0000313" key="4">
    <source>
        <dbReference type="EMBL" id="THV23380.1"/>
    </source>
</evidence>
<dbReference type="InterPro" id="IPR029787">
    <property type="entry name" value="Nucleotide_cyclase"/>
</dbReference>
<keyword evidence="5" id="KW-1185">Reference proteome</keyword>
<dbReference type="PANTHER" id="PTHR44757">
    <property type="entry name" value="DIGUANYLATE CYCLASE DGCP"/>
    <property type="match status" value="1"/>
</dbReference>
<dbReference type="CDD" id="cd01949">
    <property type="entry name" value="GGDEF"/>
    <property type="match status" value="1"/>
</dbReference>
<dbReference type="RefSeq" id="WP_136598820.1">
    <property type="nucleotide sequence ID" value="NZ_STGV01000003.1"/>
</dbReference>
<dbReference type="SUPFAM" id="SSF55073">
    <property type="entry name" value="Nucleotide cyclase"/>
    <property type="match status" value="1"/>
</dbReference>
<dbReference type="Pfam" id="PF05228">
    <property type="entry name" value="CHASE4"/>
    <property type="match status" value="1"/>
</dbReference>
<dbReference type="GO" id="GO:0003824">
    <property type="term" value="F:catalytic activity"/>
    <property type="evidence" value="ECO:0007669"/>
    <property type="project" value="UniProtKB-ARBA"/>
</dbReference>
<dbReference type="SUPFAM" id="SSF141868">
    <property type="entry name" value="EAL domain-like"/>
    <property type="match status" value="1"/>
</dbReference>
<feature type="transmembrane region" description="Helical" evidence="1">
    <location>
        <begin position="257"/>
        <end position="279"/>
    </location>
</feature>
<evidence type="ECO:0000259" key="2">
    <source>
        <dbReference type="PROSITE" id="PS50883"/>
    </source>
</evidence>
<dbReference type="InterPro" id="IPR007892">
    <property type="entry name" value="CHASE4"/>
</dbReference>
<accession>A0A4S8P026</accession>
<gene>
    <name evidence="4" type="ORF">FAA97_12345</name>
</gene>
<protein>
    <submittedName>
        <fullName evidence="4">EAL domain-containing protein</fullName>
    </submittedName>
</protein>
<dbReference type="PROSITE" id="PS50887">
    <property type="entry name" value="GGDEF"/>
    <property type="match status" value="1"/>
</dbReference>
<keyword evidence="1" id="KW-1133">Transmembrane helix</keyword>
<dbReference type="NCBIfam" id="TIGR00254">
    <property type="entry name" value="GGDEF"/>
    <property type="match status" value="1"/>
</dbReference>
<keyword evidence="1" id="KW-0472">Membrane</keyword>
<dbReference type="PROSITE" id="PS50883">
    <property type="entry name" value="EAL"/>
    <property type="match status" value="1"/>
</dbReference>
<dbReference type="PANTHER" id="PTHR44757:SF2">
    <property type="entry name" value="BIOFILM ARCHITECTURE MAINTENANCE PROTEIN MBAA"/>
    <property type="match status" value="1"/>
</dbReference>
<feature type="domain" description="GGDEF" evidence="3">
    <location>
        <begin position="330"/>
        <end position="460"/>
    </location>
</feature>
<reference evidence="4 5" key="1">
    <citation type="submission" date="2019-04" db="EMBL/GenBank/DDBJ databases">
        <title>Genome sequence of strain shin9-1.</title>
        <authorList>
            <person name="Gao J."/>
            <person name="Sun J."/>
        </authorList>
    </citation>
    <scope>NUCLEOTIDE SEQUENCE [LARGE SCALE GENOMIC DNA]</scope>
    <source>
        <strain evidence="5">shin9-1</strain>
    </source>
</reference>
<dbReference type="InterPro" id="IPR035919">
    <property type="entry name" value="EAL_sf"/>
</dbReference>
<dbReference type="InterPro" id="IPR001633">
    <property type="entry name" value="EAL_dom"/>
</dbReference>
<dbReference type="Gene3D" id="3.20.20.450">
    <property type="entry name" value="EAL domain"/>
    <property type="match status" value="1"/>
</dbReference>
<proteinExistence type="predicted"/>
<dbReference type="SMART" id="SM00052">
    <property type="entry name" value="EAL"/>
    <property type="match status" value="1"/>
</dbReference>
<evidence type="ECO:0000256" key="1">
    <source>
        <dbReference type="SAM" id="Phobius"/>
    </source>
</evidence>
<dbReference type="AlphaFoldDB" id="A0A4S8P026"/>
<evidence type="ECO:0000313" key="5">
    <source>
        <dbReference type="Proteomes" id="UP000308828"/>
    </source>
</evidence>
<organism evidence="4 5">
    <name type="scientific">Peteryoungia ipomoeae</name>
    <dbReference type="NCBI Taxonomy" id="1210932"/>
    <lineage>
        <taxon>Bacteria</taxon>
        <taxon>Pseudomonadati</taxon>
        <taxon>Pseudomonadota</taxon>
        <taxon>Alphaproteobacteria</taxon>
        <taxon>Hyphomicrobiales</taxon>
        <taxon>Rhizobiaceae</taxon>
        <taxon>Peteryoungia</taxon>
    </lineage>
</organism>
<dbReference type="InterPro" id="IPR043128">
    <property type="entry name" value="Rev_trsase/Diguanyl_cyclase"/>
</dbReference>
<dbReference type="Pfam" id="PF00990">
    <property type="entry name" value="GGDEF"/>
    <property type="match status" value="1"/>
</dbReference>
<dbReference type="Gene3D" id="3.30.70.270">
    <property type="match status" value="1"/>
</dbReference>
<name>A0A4S8P026_9HYPH</name>
<dbReference type="SMART" id="SM00267">
    <property type="entry name" value="GGDEF"/>
    <property type="match status" value="1"/>
</dbReference>
<sequence>MTGLLQRKFFVRWGLPLFMGASATLLLFAALILAAHKADETARSRQVDLLRLIVDTMTSSVAHDQESATVWDDAVQNVVANDQEWMDANLGAWMHSYFGHDAAVILSPQDQLIYAHIADPGNPAVTLNIVETARPLAERLRLRLAQGEQPQGTETLSIGESDIREIAGRAAIVSVKPIVSDSGEVGPPAGEEYLHVAIRYLDGGFVERIAAEYQFADLAFVRDGITSSRYLAFPVRTRAGDTIGFFRWQPFSPGASVIASVSPFIVAVGVGIVLLTSILGSRLWQRTRHLAASQLELRHLAMHDPLTGLANRTTFQQELEERLSLSKPGVVHAVLFIDLDHFKAVNDTHGHPIGDKLIKQVATRLIAVAPNGLVCRLGGDEFTLLLTLEDPHEAEQVAEQVVSTLHEPFLIDGLHLQVGASVGVAFSSDGMEAADLTRHADIALYHAKAAGRNAFAIFGAHMEELLRRRRKLEEALRQALMDGTGIEVCYQPVYATSDGAVRSLEALCRWRHPELGSIPPDVFIPIAEEAGLIQALGQFVMNDACSLLAEISDSDVTIAVNASVIELMAPGYPLRVLDILARHGIEPRRLEIEITETVATDSGGRAAAAIALLRSVGVRFAVDDFGKGNSSFGHLLNLEVDRIKIDKIFIEGLASPDGRPLIEAIVNMARHKGLKTTAEGVETIEQLEVLTMLGCDNLQGFQLSEPLRRDNVARLFGSAEKRSSTV</sequence>
<dbReference type="InterPro" id="IPR000160">
    <property type="entry name" value="GGDEF_dom"/>
</dbReference>
<evidence type="ECO:0000259" key="3">
    <source>
        <dbReference type="PROSITE" id="PS50887"/>
    </source>
</evidence>
<dbReference type="OrthoDB" id="9814202at2"/>
<comment type="caution">
    <text evidence="4">The sequence shown here is derived from an EMBL/GenBank/DDBJ whole genome shotgun (WGS) entry which is preliminary data.</text>
</comment>
<dbReference type="EMBL" id="STGV01000003">
    <property type="protein sequence ID" value="THV23380.1"/>
    <property type="molecule type" value="Genomic_DNA"/>
</dbReference>
<dbReference type="InterPro" id="IPR052155">
    <property type="entry name" value="Biofilm_reg_signaling"/>
</dbReference>
<keyword evidence="1" id="KW-0812">Transmembrane</keyword>
<dbReference type="Pfam" id="PF00563">
    <property type="entry name" value="EAL"/>
    <property type="match status" value="1"/>
</dbReference>